<accession>A0A437A728</accession>
<feature type="region of interest" description="Disordered" evidence="6">
    <location>
        <begin position="1"/>
        <end position="55"/>
    </location>
</feature>
<evidence type="ECO:0000256" key="4">
    <source>
        <dbReference type="ARBA" id="ARBA00023163"/>
    </source>
</evidence>
<feature type="compositionally biased region" description="Polar residues" evidence="6">
    <location>
        <begin position="33"/>
        <end position="47"/>
    </location>
</feature>
<evidence type="ECO:0000256" key="5">
    <source>
        <dbReference type="ARBA" id="ARBA00023242"/>
    </source>
</evidence>
<dbReference type="Pfam" id="PF10198">
    <property type="entry name" value="Ada3"/>
    <property type="match status" value="1"/>
</dbReference>
<keyword evidence="4" id="KW-0804">Transcription</keyword>
<keyword evidence="5" id="KW-0539">Nucleus</keyword>
<evidence type="ECO:0000256" key="6">
    <source>
        <dbReference type="SAM" id="MobiDB-lite"/>
    </source>
</evidence>
<dbReference type="PANTHER" id="PTHR13556">
    <property type="entry name" value="TRANSCRIPTIONAL ADAPTER 3-RELATED"/>
    <property type="match status" value="1"/>
</dbReference>
<dbReference type="GeneID" id="93587484"/>
<dbReference type="InterPro" id="IPR019340">
    <property type="entry name" value="Histone_AcTrfase_su3"/>
</dbReference>
<evidence type="ECO:0000313" key="7">
    <source>
        <dbReference type="EMBL" id="RVD86922.1"/>
    </source>
</evidence>
<evidence type="ECO:0000313" key="8">
    <source>
        <dbReference type="Proteomes" id="UP000283090"/>
    </source>
</evidence>
<keyword evidence="8" id="KW-1185">Reference proteome</keyword>
<evidence type="ECO:0000256" key="1">
    <source>
        <dbReference type="ARBA" id="ARBA00004123"/>
    </source>
</evidence>
<reference evidence="7 8" key="1">
    <citation type="submission" date="2019-01" db="EMBL/GenBank/DDBJ databases">
        <title>Intercellular communication is required for trap formation in the nematode-trapping fungus Duddingtonia flagrans.</title>
        <authorList>
            <person name="Youssar L."/>
            <person name="Wernet V."/>
            <person name="Hensel N."/>
            <person name="Hildebrandt H.-G."/>
            <person name="Fischer R."/>
        </authorList>
    </citation>
    <scope>NUCLEOTIDE SEQUENCE [LARGE SCALE GENOMIC DNA]</scope>
    <source>
        <strain evidence="7 8">CBS H-5679</strain>
    </source>
</reference>
<name>A0A437A728_ARTFL</name>
<protein>
    <submittedName>
        <fullName evidence="7">Uncharacterized protein</fullName>
    </submittedName>
</protein>
<dbReference type="GO" id="GO:0003713">
    <property type="term" value="F:transcription coactivator activity"/>
    <property type="evidence" value="ECO:0007669"/>
    <property type="project" value="TreeGrafter"/>
</dbReference>
<dbReference type="GO" id="GO:0000124">
    <property type="term" value="C:SAGA complex"/>
    <property type="evidence" value="ECO:0007669"/>
    <property type="project" value="TreeGrafter"/>
</dbReference>
<feature type="compositionally biased region" description="Basic and acidic residues" evidence="6">
    <location>
        <begin position="122"/>
        <end position="144"/>
    </location>
</feature>
<sequence>MPPQAGKGKGKSRGGGSSSTSNRGRSRSRNTTPASMNDHSSSVSEQQLAADRKEDADPATYANVFQQFLVSADSYTSSAQPSQFVPAISSLDQLLRDLTDLREQADKRKSNVDRKIMKLELKLEKVAREEEEKKNEGVKFEKEDKKKKKDRAMSSESNHHRPHALGAHSTTSQNPSTAHIKEEADEGRATNTKKRKASASLEVDEMDEQPAKSPKREAAEDDQPGSEDDEQPPPMATLLIAEELSNDPADYEIGTVYPETTVDEKRKIFSVAQYPMIDISDLIPGDPPDEDFSRAKPNSQIAMNTFASYIEPYFRLYTEEDLAFLRERGDRISPYLIPALGRPYKDVWSEEDGTPYEPTSTGQEHIALGKPDDLRDEILAKNTISLGPLLSRVMSGLVVEDLDEPTVAGGAGLVNGASGGLDVIMENAESTSGMNGLTNGAGGDEPRGATLRPVAATSLNLPEGIVSSKDWKISANRPEFSSLEERIRQEMIYMGMVGPSDTFHFADKQDDEVSARLRELQAELRTVSIRNGARKTRLAELLGEQLAYQEYATILDDLDKQVDQAYLKRTRGMKAKKKKPFAHHNANAAQTARPGIGDMAKTLMERRRKWKDTVGPVFDKDVTRIPDKTIFDEDIMKGLEAKEAAGEKSQMANWFDNWVRKKRERVNHLEDAASGSGAVVDPDETIEDIQYDSDFGSDATIPDPNFLDGYLSEDDDLGAYGQLDLMLKREDISTRRPC</sequence>
<evidence type="ECO:0000256" key="3">
    <source>
        <dbReference type="ARBA" id="ARBA00023015"/>
    </source>
</evidence>
<feature type="compositionally biased region" description="Acidic residues" evidence="6">
    <location>
        <begin position="219"/>
        <end position="231"/>
    </location>
</feature>
<dbReference type="GO" id="GO:0006357">
    <property type="term" value="P:regulation of transcription by RNA polymerase II"/>
    <property type="evidence" value="ECO:0007669"/>
    <property type="project" value="TreeGrafter"/>
</dbReference>
<dbReference type="PANTHER" id="PTHR13556:SF2">
    <property type="entry name" value="TRANSCRIPTIONAL ADAPTER 3"/>
    <property type="match status" value="1"/>
</dbReference>
<feature type="compositionally biased region" description="Polar residues" evidence="6">
    <location>
        <begin position="168"/>
        <end position="177"/>
    </location>
</feature>
<feature type="region of interest" description="Disordered" evidence="6">
    <location>
        <begin position="122"/>
        <end position="233"/>
    </location>
</feature>
<organism evidence="7 8">
    <name type="scientific">Arthrobotrys flagrans</name>
    <name type="common">Nematode-trapping fungus</name>
    <name type="synonym">Trichothecium flagrans</name>
    <dbReference type="NCBI Taxonomy" id="97331"/>
    <lineage>
        <taxon>Eukaryota</taxon>
        <taxon>Fungi</taxon>
        <taxon>Dikarya</taxon>
        <taxon>Ascomycota</taxon>
        <taxon>Pezizomycotina</taxon>
        <taxon>Orbiliomycetes</taxon>
        <taxon>Orbiliales</taxon>
        <taxon>Orbiliaceae</taxon>
        <taxon>Arthrobotrys</taxon>
    </lineage>
</organism>
<dbReference type="GO" id="GO:0005634">
    <property type="term" value="C:nucleus"/>
    <property type="evidence" value="ECO:0007669"/>
    <property type="project" value="UniProtKB-SubCell"/>
</dbReference>
<comment type="subcellular location">
    <subcellularLocation>
        <location evidence="1">Nucleus</location>
    </subcellularLocation>
</comment>
<dbReference type="AlphaFoldDB" id="A0A437A728"/>
<dbReference type="EMBL" id="SAEB01000006">
    <property type="protein sequence ID" value="RVD86922.1"/>
    <property type="molecule type" value="Genomic_DNA"/>
</dbReference>
<feature type="compositionally biased region" description="Basic and acidic residues" evidence="6">
    <location>
        <begin position="179"/>
        <end position="188"/>
    </location>
</feature>
<dbReference type="Proteomes" id="UP000283090">
    <property type="component" value="Unassembled WGS sequence"/>
</dbReference>
<evidence type="ECO:0000256" key="2">
    <source>
        <dbReference type="ARBA" id="ARBA00005330"/>
    </source>
</evidence>
<gene>
    <name evidence="7" type="ORF">DFL_005173</name>
</gene>
<comment type="similarity">
    <text evidence="2">Belongs to the NGG1 family.</text>
</comment>
<dbReference type="RefSeq" id="XP_067492466.1">
    <property type="nucleotide sequence ID" value="XM_067634393.1"/>
</dbReference>
<proteinExistence type="inferred from homology"/>
<comment type="caution">
    <text evidence="7">The sequence shown here is derived from an EMBL/GenBank/DDBJ whole genome shotgun (WGS) entry which is preliminary data.</text>
</comment>
<dbReference type="VEuPathDB" id="FungiDB:DFL_005173"/>
<keyword evidence="3" id="KW-0805">Transcription regulation</keyword>
<dbReference type="STRING" id="97331.A0A437A728"/>
<dbReference type="OrthoDB" id="1232at2759"/>